<evidence type="ECO:0000256" key="1">
    <source>
        <dbReference type="SAM" id="MobiDB-lite"/>
    </source>
</evidence>
<evidence type="ECO:0000313" key="2">
    <source>
        <dbReference type="EMBL" id="CAK8672151.1"/>
    </source>
</evidence>
<feature type="compositionally biased region" description="Low complexity" evidence="1">
    <location>
        <begin position="159"/>
        <end position="170"/>
    </location>
</feature>
<protein>
    <recommendedName>
        <fullName evidence="4">Ashwin</fullName>
    </recommendedName>
</protein>
<name>A0ABP0EYI8_CLALP</name>
<proteinExistence type="predicted"/>
<feature type="compositionally biased region" description="Polar residues" evidence="1">
    <location>
        <begin position="171"/>
        <end position="194"/>
    </location>
</feature>
<comment type="caution">
    <text evidence="2">The sequence shown here is derived from an EMBL/GenBank/DDBJ whole genome shotgun (WGS) entry which is preliminary data.</text>
</comment>
<organism evidence="2 3">
    <name type="scientific">Clavelina lepadiformis</name>
    <name type="common">Light-bulb sea squirt</name>
    <name type="synonym">Ascidia lepadiformis</name>
    <dbReference type="NCBI Taxonomy" id="159417"/>
    <lineage>
        <taxon>Eukaryota</taxon>
        <taxon>Metazoa</taxon>
        <taxon>Chordata</taxon>
        <taxon>Tunicata</taxon>
        <taxon>Ascidiacea</taxon>
        <taxon>Aplousobranchia</taxon>
        <taxon>Clavelinidae</taxon>
        <taxon>Clavelina</taxon>
    </lineage>
</organism>
<feature type="region of interest" description="Disordered" evidence="1">
    <location>
        <begin position="159"/>
        <end position="196"/>
    </location>
</feature>
<evidence type="ECO:0000313" key="3">
    <source>
        <dbReference type="Proteomes" id="UP001642483"/>
    </source>
</evidence>
<reference evidence="2 3" key="1">
    <citation type="submission" date="2024-02" db="EMBL/GenBank/DDBJ databases">
        <authorList>
            <person name="Daric V."/>
            <person name="Darras S."/>
        </authorList>
    </citation>
    <scope>NUCLEOTIDE SEQUENCE [LARGE SCALE GENOMIC DNA]</scope>
</reference>
<accession>A0ABP0EYI8</accession>
<dbReference type="EMBL" id="CAWYQH010000001">
    <property type="protein sequence ID" value="CAK8672151.1"/>
    <property type="molecule type" value="Genomic_DNA"/>
</dbReference>
<sequence length="219" mass="24886">MEEMESLLRYVFPECYPAHLHLADLKEHGIDDEVIANIQNKPDKIVLCFYKNIASLPRRAPHSNRRGQWMLKCHQSERKRHFAETKTFKTLDHCSAQKPCQRYSEKSGASAVNSKIYATPEMDRLFSRSKVAKQAMTVRSNQHESSPVPNKNVKLMGSVQSHSSAVSTSTITQSPSRTSTSNLCNNQQHKNQPNRIGRIKLKRPLLTSSLHAYKVSKAD</sequence>
<gene>
    <name evidence="2" type="ORF">CVLEPA_LOCUS1141</name>
</gene>
<dbReference type="Proteomes" id="UP001642483">
    <property type="component" value="Unassembled WGS sequence"/>
</dbReference>
<keyword evidence="3" id="KW-1185">Reference proteome</keyword>
<evidence type="ECO:0008006" key="4">
    <source>
        <dbReference type="Google" id="ProtNLM"/>
    </source>
</evidence>